<evidence type="ECO:0000259" key="1">
    <source>
        <dbReference type="Pfam" id="PF06114"/>
    </source>
</evidence>
<keyword evidence="3" id="KW-1185">Reference proteome</keyword>
<reference evidence="2" key="1">
    <citation type="journal article" date="2021" name="Front. Microbiol.">
        <title>Comprehensive Comparative Genomics and Phenotyping of Methylobacterium Species.</title>
        <authorList>
            <person name="Alessa O."/>
            <person name="Ogura Y."/>
            <person name="Fujitani Y."/>
            <person name="Takami H."/>
            <person name="Hayashi T."/>
            <person name="Sahin N."/>
            <person name="Tani A."/>
        </authorList>
    </citation>
    <scope>NUCLEOTIDE SEQUENCE</scope>
    <source>
        <strain evidence="2">DSM 23632</strain>
    </source>
</reference>
<dbReference type="EMBL" id="BPRB01000229">
    <property type="protein sequence ID" value="GJE61615.1"/>
    <property type="molecule type" value="Genomic_DNA"/>
</dbReference>
<feature type="domain" description="IrrE N-terminal-like" evidence="1">
    <location>
        <begin position="89"/>
        <end position="167"/>
    </location>
</feature>
<organism evidence="2 3">
    <name type="scientific">Methylobacterium trifolii</name>
    <dbReference type="NCBI Taxonomy" id="1003092"/>
    <lineage>
        <taxon>Bacteria</taxon>
        <taxon>Pseudomonadati</taxon>
        <taxon>Pseudomonadota</taxon>
        <taxon>Alphaproteobacteria</taxon>
        <taxon>Hyphomicrobiales</taxon>
        <taxon>Methylobacteriaceae</taxon>
        <taxon>Methylobacterium</taxon>
    </lineage>
</organism>
<dbReference type="PANTHER" id="PTHR43236">
    <property type="entry name" value="ANTITOXIN HIGA1"/>
    <property type="match status" value="1"/>
</dbReference>
<evidence type="ECO:0000313" key="3">
    <source>
        <dbReference type="Proteomes" id="UP001055057"/>
    </source>
</evidence>
<dbReference type="Pfam" id="PF06114">
    <property type="entry name" value="Peptidase_M78"/>
    <property type="match status" value="1"/>
</dbReference>
<dbReference type="InterPro" id="IPR052345">
    <property type="entry name" value="Rad_response_metalloprotease"/>
</dbReference>
<comment type="caution">
    <text evidence="2">The sequence shown here is derived from an EMBL/GenBank/DDBJ whole genome shotgun (WGS) entry which is preliminary data.</text>
</comment>
<accession>A0ABQ4U2C0</accession>
<sequence>MSDAVYMAPPMSRANIEAGTMAMRRLLGLTEPFLDVARLLEYALGGIAPGFEFEVLDADIMGVRHGQMDPGKRTVALRLDVYEGLIANRGRDRFTACHEIGHAVLHGGRLNRLAPGLKPAPYRDPEWQANTFAGALLMPAHMMADVGSIADAAEEFGVTEDAAEVRARVLKLEIS</sequence>
<dbReference type="InterPro" id="IPR010359">
    <property type="entry name" value="IrrE_HExxH"/>
</dbReference>
<reference evidence="2" key="2">
    <citation type="submission" date="2021-08" db="EMBL/GenBank/DDBJ databases">
        <authorList>
            <person name="Tani A."/>
            <person name="Ola A."/>
            <person name="Ogura Y."/>
            <person name="Katsura K."/>
            <person name="Hayashi T."/>
        </authorList>
    </citation>
    <scope>NUCLEOTIDE SEQUENCE</scope>
    <source>
        <strain evidence="2">DSM 23632</strain>
    </source>
</reference>
<dbReference type="PANTHER" id="PTHR43236:SF2">
    <property type="entry name" value="BLL0069 PROTEIN"/>
    <property type="match status" value="1"/>
</dbReference>
<dbReference type="RefSeq" id="WP_238184174.1">
    <property type="nucleotide sequence ID" value="NZ_BPRB01000229.1"/>
</dbReference>
<name>A0ABQ4U2C0_9HYPH</name>
<dbReference type="Gene3D" id="1.10.10.2910">
    <property type="match status" value="1"/>
</dbReference>
<evidence type="ECO:0000313" key="2">
    <source>
        <dbReference type="EMBL" id="GJE61615.1"/>
    </source>
</evidence>
<proteinExistence type="predicted"/>
<dbReference type="Proteomes" id="UP001055057">
    <property type="component" value="Unassembled WGS sequence"/>
</dbReference>
<protein>
    <recommendedName>
        <fullName evidence="1">IrrE N-terminal-like domain-containing protein</fullName>
    </recommendedName>
</protein>
<gene>
    <name evidence="2" type="ORF">MPOCJGCO_3737</name>
</gene>